<evidence type="ECO:0000256" key="6">
    <source>
        <dbReference type="ARBA" id="ARBA00022723"/>
    </source>
</evidence>
<evidence type="ECO:0000256" key="25">
    <source>
        <dbReference type="ARBA" id="ARBA00047702"/>
    </source>
</evidence>
<comment type="catalytic activity">
    <reaction evidence="27">
        <text>a 14alpha-methyl steroid + reduced [NADPH--hemoprotein reductase] + O2 = a 14alpha-hydroxymethyl steroid + oxidized [NADPH--hemoprotein reductase] + H2O + H(+)</text>
        <dbReference type="Rhea" id="RHEA:68060"/>
        <dbReference type="Rhea" id="RHEA-COMP:11964"/>
        <dbReference type="Rhea" id="RHEA-COMP:11965"/>
        <dbReference type="ChEBI" id="CHEBI:15377"/>
        <dbReference type="ChEBI" id="CHEBI:15378"/>
        <dbReference type="ChEBI" id="CHEBI:15379"/>
        <dbReference type="ChEBI" id="CHEBI:57618"/>
        <dbReference type="ChEBI" id="CHEBI:58210"/>
        <dbReference type="ChEBI" id="CHEBI:138029"/>
        <dbReference type="ChEBI" id="CHEBI:176901"/>
    </reaction>
    <physiologicalReaction direction="left-to-right" evidence="27">
        <dbReference type="Rhea" id="RHEA:68061"/>
    </physiologicalReaction>
</comment>
<keyword evidence="4" id="KW-0444">Lipid biosynthesis</keyword>
<dbReference type="GO" id="GO:0005506">
    <property type="term" value="F:iron ion binding"/>
    <property type="evidence" value="ECO:0007669"/>
    <property type="project" value="InterPro"/>
</dbReference>
<comment type="catalytic activity">
    <reaction evidence="28">
        <text>lanosterol + reduced [NADPH--hemoprotein reductase] + O2 = 32-hydroxylanosterol + oxidized [NADPH--hemoprotein reductase] + H2O + H(+)</text>
        <dbReference type="Rhea" id="RHEA:75103"/>
        <dbReference type="Rhea" id="RHEA-COMP:11964"/>
        <dbReference type="Rhea" id="RHEA-COMP:11965"/>
        <dbReference type="ChEBI" id="CHEBI:15377"/>
        <dbReference type="ChEBI" id="CHEBI:15378"/>
        <dbReference type="ChEBI" id="CHEBI:15379"/>
        <dbReference type="ChEBI" id="CHEBI:16521"/>
        <dbReference type="ChEBI" id="CHEBI:57618"/>
        <dbReference type="ChEBI" id="CHEBI:58210"/>
        <dbReference type="ChEBI" id="CHEBI:166806"/>
    </reaction>
    <physiologicalReaction direction="left-to-right" evidence="28">
        <dbReference type="Rhea" id="RHEA:75104"/>
    </physiologicalReaction>
</comment>
<evidence type="ECO:0000256" key="9">
    <source>
        <dbReference type="ARBA" id="ARBA00023004"/>
    </source>
</evidence>
<evidence type="ECO:0000256" key="32">
    <source>
        <dbReference type="SAM" id="Phobius"/>
    </source>
</evidence>
<evidence type="ECO:0000256" key="7">
    <source>
        <dbReference type="ARBA" id="ARBA00022955"/>
    </source>
</evidence>
<name>G0WCB8_NAUDC</name>
<sequence>MSDPIQETVTSIVSEVVEAASEITSSIVNTATAAATQVASEILNEKTNQSSSSLVVQLFNCLEFAISYFLSLPLFHKISIIFITPFLYSITWQLLYSMRKDRPPMVFYWIPWVGSAVTYGQRPYDFFADAQKKHGDIFSFLLLGKVMTVYLGPKGHEFIFNAKLADVSAEEAYSHLTTPVFGKGVIYDVPNHRLMDQKKFVKGALSKEAFKTYVPLFKEEILKYFKDSKNFDYNNKEKTGEIDVMVTQPEMTIFTASRTLLGKEMREKLNTSFAGLYTDLDRGFTPINFVFPNLPFLAHYKKRDHAQRTISDTYLSLIKKRRAENDIQDRDLIDTLMKNSTYKDGVKMTDREIANLLIGVLMGGQHTSAATSAWVLLHLAERPDVQQELYDEQMRITENGTKELDYETLENMPLLNQTIKETLRLHHPLHSLFRKVIRDMQVPNTPYVIPKGYHVLVSPGYTHLQEHYFPEPTKFNIHRWDNDASSSYSNGDEIDYGFGAITKGVSSPYLPFGGGRHRCIGELYAYCQLDVIISEFIRHMKWRFAEKGQTVPISDFTSMVTLPTGPAKIIWEKRVPNEKV</sequence>
<evidence type="ECO:0000256" key="15">
    <source>
        <dbReference type="ARBA" id="ARBA00023221"/>
    </source>
</evidence>
<evidence type="ECO:0000256" key="12">
    <source>
        <dbReference type="ARBA" id="ARBA00023098"/>
    </source>
</evidence>
<comment type="catalytic activity">
    <reaction evidence="25">
        <text>a 14alpha-methyl steroid + 3 reduced [NADPH--hemoprotein reductase] + 3 O2 = a Delta(14) steroid + formate + 3 oxidized [NADPH--hemoprotein reductase] + 4 H2O + 4 H(+)</text>
        <dbReference type="Rhea" id="RHEA:54028"/>
        <dbReference type="Rhea" id="RHEA-COMP:11964"/>
        <dbReference type="Rhea" id="RHEA-COMP:11965"/>
        <dbReference type="ChEBI" id="CHEBI:15377"/>
        <dbReference type="ChEBI" id="CHEBI:15378"/>
        <dbReference type="ChEBI" id="CHEBI:15379"/>
        <dbReference type="ChEBI" id="CHEBI:15740"/>
        <dbReference type="ChEBI" id="CHEBI:57618"/>
        <dbReference type="ChEBI" id="CHEBI:58210"/>
        <dbReference type="ChEBI" id="CHEBI:138029"/>
        <dbReference type="ChEBI" id="CHEBI:138031"/>
        <dbReference type="EC" id="1.14.14.154"/>
    </reaction>
    <physiologicalReaction direction="left-to-right" evidence="25">
        <dbReference type="Rhea" id="RHEA:54029"/>
    </physiologicalReaction>
</comment>
<dbReference type="EC" id="1.14.14.154" evidence="17"/>
<dbReference type="RefSeq" id="XP_003670672.1">
    <property type="nucleotide sequence ID" value="XM_003670624.1"/>
</dbReference>
<proteinExistence type="inferred from homology"/>
<evidence type="ECO:0000256" key="14">
    <source>
        <dbReference type="ARBA" id="ARBA00023166"/>
    </source>
</evidence>
<organism evidence="33 34">
    <name type="scientific">Naumovozyma dairenensis (strain ATCC 10597 / BCRC 20456 / CBS 421 / NBRC 0211 / NRRL Y-12639)</name>
    <name type="common">Saccharomyces dairenensis</name>
    <dbReference type="NCBI Taxonomy" id="1071378"/>
    <lineage>
        <taxon>Eukaryota</taxon>
        <taxon>Fungi</taxon>
        <taxon>Dikarya</taxon>
        <taxon>Ascomycota</taxon>
        <taxon>Saccharomycotina</taxon>
        <taxon>Saccharomycetes</taxon>
        <taxon>Saccharomycetales</taxon>
        <taxon>Saccharomycetaceae</taxon>
        <taxon>Naumovozyma</taxon>
    </lineage>
</organism>
<keyword evidence="11 31" id="KW-0503">Monooxygenase</keyword>
<evidence type="ECO:0000256" key="2">
    <source>
        <dbReference type="ARBA" id="ARBA00004370"/>
    </source>
</evidence>
<evidence type="ECO:0000256" key="20">
    <source>
        <dbReference type="ARBA" id="ARBA00043106"/>
    </source>
</evidence>
<dbReference type="FunFam" id="1.10.630.10:FF:000033">
    <property type="entry name" value="14-alpha sterol demethylase"/>
    <property type="match status" value="1"/>
</dbReference>
<keyword evidence="12" id="KW-0443">Lipid metabolism</keyword>
<keyword evidence="32" id="KW-1133">Transmembrane helix</keyword>
<evidence type="ECO:0000256" key="19">
    <source>
        <dbReference type="ARBA" id="ARBA00042983"/>
    </source>
</evidence>
<dbReference type="SUPFAM" id="SSF48264">
    <property type="entry name" value="Cytochrome P450"/>
    <property type="match status" value="1"/>
</dbReference>
<dbReference type="InterPro" id="IPR001128">
    <property type="entry name" value="Cyt_P450"/>
</dbReference>
<dbReference type="Gene3D" id="1.10.630.10">
    <property type="entry name" value="Cytochrome P450"/>
    <property type="match status" value="1"/>
</dbReference>
<comment type="cofactor">
    <cofactor evidence="1 30">
        <name>heme</name>
        <dbReference type="ChEBI" id="CHEBI:30413"/>
    </cofactor>
</comment>
<dbReference type="PANTHER" id="PTHR24304">
    <property type="entry name" value="CYTOCHROME P450 FAMILY 7"/>
    <property type="match status" value="1"/>
</dbReference>
<feature type="binding site" description="axial binding residue" evidence="30">
    <location>
        <position position="519"/>
    </location>
    <ligand>
        <name>heme</name>
        <dbReference type="ChEBI" id="CHEBI:30413"/>
    </ligand>
    <ligandPart>
        <name>Fe</name>
        <dbReference type="ChEBI" id="CHEBI:18248"/>
    </ligandPart>
</feature>
<keyword evidence="34" id="KW-1185">Reference proteome</keyword>
<evidence type="ECO:0000256" key="28">
    <source>
        <dbReference type="ARBA" id="ARBA00049163"/>
    </source>
</evidence>
<dbReference type="KEGG" id="ndi:NDAI_0F01100"/>
<comment type="catalytic activity">
    <reaction evidence="22">
        <text>32-hydroxylanosterol + reduced [NADPH--hemoprotein reductase] + O2 = 32-oxolanosterol + oxidized [NADPH--hemoprotein reductase] + 2 H2O + H(+)</text>
        <dbReference type="Rhea" id="RHEA:75107"/>
        <dbReference type="Rhea" id="RHEA-COMP:11964"/>
        <dbReference type="Rhea" id="RHEA-COMP:11965"/>
        <dbReference type="ChEBI" id="CHEBI:15377"/>
        <dbReference type="ChEBI" id="CHEBI:15378"/>
        <dbReference type="ChEBI" id="CHEBI:15379"/>
        <dbReference type="ChEBI" id="CHEBI:57618"/>
        <dbReference type="ChEBI" id="CHEBI:58210"/>
        <dbReference type="ChEBI" id="CHEBI:166681"/>
        <dbReference type="ChEBI" id="CHEBI:166806"/>
    </reaction>
    <physiologicalReaction direction="left-to-right" evidence="22">
        <dbReference type="Rhea" id="RHEA:75108"/>
    </physiologicalReaction>
</comment>
<comment type="similarity">
    <text evidence="3 31">Belongs to the cytochrome P450 family.</text>
</comment>
<comment type="pathway">
    <text evidence="16">Steroid biosynthesis; zymosterol biosynthesis; zymosterol from lanosterol: step 1/6.</text>
</comment>
<feature type="transmembrane region" description="Helical" evidence="32">
    <location>
        <begin position="78"/>
        <end position="96"/>
    </location>
</feature>
<dbReference type="CDD" id="cd11042">
    <property type="entry name" value="CYP51-like"/>
    <property type="match status" value="1"/>
</dbReference>
<keyword evidence="32" id="KW-0812">Transmembrane</keyword>
<dbReference type="PRINTS" id="PR00385">
    <property type="entry name" value="P450"/>
</dbReference>
<comment type="catalytic activity">
    <reaction evidence="24">
        <text>lanosterol + 3 reduced [NADPH--hemoprotein reductase] + 3 O2 = 4,4-dimethyl-5alpha-cholesta-8,14,24-trien-3beta-ol + formate + 3 oxidized [NADPH--hemoprotein reductase] + 4 H2O + 4 H(+)</text>
        <dbReference type="Rhea" id="RHEA:25286"/>
        <dbReference type="Rhea" id="RHEA-COMP:11964"/>
        <dbReference type="Rhea" id="RHEA-COMP:11965"/>
        <dbReference type="ChEBI" id="CHEBI:15377"/>
        <dbReference type="ChEBI" id="CHEBI:15378"/>
        <dbReference type="ChEBI" id="CHEBI:15379"/>
        <dbReference type="ChEBI" id="CHEBI:15740"/>
        <dbReference type="ChEBI" id="CHEBI:16521"/>
        <dbReference type="ChEBI" id="CHEBI:17813"/>
        <dbReference type="ChEBI" id="CHEBI:57618"/>
        <dbReference type="ChEBI" id="CHEBI:58210"/>
        <dbReference type="EC" id="1.14.14.154"/>
    </reaction>
    <physiologicalReaction direction="left-to-right" evidence="24">
        <dbReference type="Rhea" id="RHEA:25287"/>
    </physiologicalReaction>
</comment>
<keyword evidence="7" id="KW-0752">Steroid biosynthesis</keyword>
<evidence type="ECO:0000256" key="3">
    <source>
        <dbReference type="ARBA" id="ARBA00010617"/>
    </source>
</evidence>
<evidence type="ECO:0000256" key="23">
    <source>
        <dbReference type="ARBA" id="ARBA00047587"/>
    </source>
</evidence>
<dbReference type="GO" id="GO:0020037">
    <property type="term" value="F:heme binding"/>
    <property type="evidence" value="ECO:0007669"/>
    <property type="project" value="InterPro"/>
</dbReference>
<dbReference type="AlphaFoldDB" id="G0WCB8"/>
<dbReference type="InterPro" id="IPR002403">
    <property type="entry name" value="Cyt_P450_E_grp-IV"/>
</dbReference>
<dbReference type="HOGENOM" id="CLU_001570_15_0_1"/>
<dbReference type="InterPro" id="IPR050529">
    <property type="entry name" value="CYP450_sterol_14alpha_dmase"/>
</dbReference>
<evidence type="ECO:0000256" key="18">
    <source>
        <dbReference type="ARBA" id="ARBA00042513"/>
    </source>
</evidence>
<dbReference type="InterPro" id="IPR017972">
    <property type="entry name" value="Cyt_P450_CS"/>
</dbReference>
<gene>
    <name evidence="33" type="primary">NDAI0F01100</name>
    <name evidence="33" type="ordered locus">NDAI_0F01100</name>
</gene>
<dbReference type="GO" id="GO:0006696">
    <property type="term" value="P:ergosterol biosynthetic process"/>
    <property type="evidence" value="ECO:0007669"/>
    <property type="project" value="EnsemblFungi"/>
</dbReference>
<evidence type="ECO:0000256" key="26">
    <source>
        <dbReference type="ARBA" id="ARBA00048479"/>
    </source>
</evidence>
<dbReference type="Proteomes" id="UP000000689">
    <property type="component" value="Chromosome 6"/>
</dbReference>
<dbReference type="EMBL" id="HE580272">
    <property type="protein sequence ID" value="CCD25429.1"/>
    <property type="molecule type" value="Genomic_DNA"/>
</dbReference>
<evidence type="ECO:0000256" key="21">
    <source>
        <dbReference type="ARBA" id="ARBA00043156"/>
    </source>
</evidence>
<comment type="catalytic activity">
    <reaction evidence="23">
        <text>a 14alpha-hydroxymethyl steroid + reduced [NADPH--hemoprotein reductase] + O2 = a 14alpha-formyl steroid + oxidized [NADPH--hemoprotein reductase] + 2 H2O + H(+)</text>
        <dbReference type="Rhea" id="RHEA:68064"/>
        <dbReference type="Rhea" id="RHEA-COMP:11964"/>
        <dbReference type="Rhea" id="RHEA-COMP:11965"/>
        <dbReference type="ChEBI" id="CHEBI:15377"/>
        <dbReference type="ChEBI" id="CHEBI:15378"/>
        <dbReference type="ChEBI" id="CHEBI:15379"/>
        <dbReference type="ChEBI" id="CHEBI:57618"/>
        <dbReference type="ChEBI" id="CHEBI:58210"/>
        <dbReference type="ChEBI" id="CHEBI:176901"/>
        <dbReference type="ChEBI" id="CHEBI:176902"/>
    </reaction>
    <physiologicalReaction direction="left-to-right" evidence="23">
        <dbReference type="Rhea" id="RHEA:68065"/>
    </physiologicalReaction>
</comment>
<keyword evidence="15" id="KW-0753">Steroid metabolism</keyword>
<evidence type="ECO:0000256" key="17">
    <source>
        <dbReference type="ARBA" id="ARBA00038974"/>
    </source>
</evidence>
<reference evidence="33 34" key="1">
    <citation type="journal article" date="2011" name="Proc. Natl. Acad. Sci. U.S.A.">
        <title>Evolutionary erosion of yeast sex chromosomes by mating-type switching accidents.</title>
        <authorList>
            <person name="Gordon J.L."/>
            <person name="Armisen D."/>
            <person name="Proux-Wera E."/>
            <person name="Oheigeartaigh S.S."/>
            <person name="Byrne K.P."/>
            <person name="Wolfe K.H."/>
        </authorList>
    </citation>
    <scope>NUCLEOTIDE SEQUENCE [LARGE SCALE GENOMIC DNA]</scope>
    <source>
        <strain evidence="34">ATCC 10597 / BCRC 20456 / CBS 421 / NBRC 0211 / NRRL Y-12639</strain>
    </source>
</reference>
<evidence type="ECO:0000256" key="10">
    <source>
        <dbReference type="ARBA" id="ARBA00023011"/>
    </source>
</evidence>
<evidence type="ECO:0000256" key="27">
    <source>
        <dbReference type="ARBA" id="ARBA00048866"/>
    </source>
</evidence>
<evidence type="ECO:0000256" key="31">
    <source>
        <dbReference type="RuleBase" id="RU000461"/>
    </source>
</evidence>
<evidence type="ECO:0000256" key="30">
    <source>
        <dbReference type="PIRSR" id="PIRSR602403-1"/>
    </source>
</evidence>
<comment type="catalytic activity">
    <reaction evidence="29">
        <text>a 14alpha-formyl steroid + reduced [NADPH--hemoprotein reductase] + O2 = a Delta(14) steroid + formate + oxidized [NADPH--hemoprotein reductase] + H2O + 2 H(+)</text>
        <dbReference type="Rhea" id="RHEA:68068"/>
        <dbReference type="Rhea" id="RHEA-COMP:11964"/>
        <dbReference type="Rhea" id="RHEA-COMP:11965"/>
        <dbReference type="ChEBI" id="CHEBI:15377"/>
        <dbReference type="ChEBI" id="CHEBI:15378"/>
        <dbReference type="ChEBI" id="CHEBI:15379"/>
        <dbReference type="ChEBI" id="CHEBI:15740"/>
        <dbReference type="ChEBI" id="CHEBI:57618"/>
        <dbReference type="ChEBI" id="CHEBI:58210"/>
        <dbReference type="ChEBI" id="CHEBI:138031"/>
        <dbReference type="ChEBI" id="CHEBI:176902"/>
    </reaction>
    <physiologicalReaction direction="left-to-right" evidence="29">
        <dbReference type="Rhea" id="RHEA:68069"/>
    </physiologicalReaction>
</comment>
<dbReference type="PANTHER" id="PTHR24304:SF2">
    <property type="entry name" value="24-HYDROXYCHOLESTEROL 7-ALPHA-HYDROXYLASE"/>
    <property type="match status" value="1"/>
</dbReference>
<dbReference type="OMA" id="HWFPFVG"/>
<dbReference type="PRINTS" id="PR00465">
    <property type="entry name" value="EP450IV"/>
</dbReference>
<dbReference type="eggNOG" id="KOG0684">
    <property type="taxonomic scope" value="Eukaryota"/>
</dbReference>
<dbReference type="GO" id="GO:0097038">
    <property type="term" value="C:perinuclear endoplasmic reticulum"/>
    <property type="evidence" value="ECO:0007669"/>
    <property type="project" value="EnsemblFungi"/>
</dbReference>
<keyword evidence="6 30" id="KW-0479">Metal-binding</keyword>
<keyword evidence="13 32" id="KW-0472">Membrane</keyword>
<evidence type="ECO:0000313" key="34">
    <source>
        <dbReference type="Proteomes" id="UP000000689"/>
    </source>
</evidence>
<keyword evidence="9 30" id="KW-0408">Iron</keyword>
<evidence type="ECO:0000256" key="16">
    <source>
        <dbReference type="ARBA" id="ARBA00037887"/>
    </source>
</evidence>
<evidence type="ECO:0000256" key="13">
    <source>
        <dbReference type="ARBA" id="ARBA00023136"/>
    </source>
</evidence>
<dbReference type="STRING" id="1071378.G0WCB8"/>
<evidence type="ECO:0000256" key="29">
    <source>
        <dbReference type="ARBA" id="ARBA00049450"/>
    </source>
</evidence>
<dbReference type="PROSITE" id="PS00086">
    <property type="entry name" value="CYTOCHROME_P450"/>
    <property type="match status" value="1"/>
</dbReference>
<keyword evidence="14" id="KW-1207">Sterol metabolism</keyword>
<dbReference type="GO" id="GO:0008398">
    <property type="term" value="F:sterol 14-demethylase activity"/>
    <property type="evidence" value="ECO:0007669"/>
    <property type="project" value="UniProtKB-EC"/>
</dbReference>
<dbReference type="Pfam" id="PF00067">
    <property type="entry name" value="p450"/>
    <property type="match status" value="1"/>
</dbReference>
<comment type="catalytic activity">
    <reaction evidence="26">
        <text>32-oxolanosterol + reduced [NADPH--hemoprotein reductase] + O2 = 4,4-dimethyl-5alpha-cholesta-8,14,24-trien-3beta-ol + formate + oxidized [NADPH--hemoprotein reductase] + H2O + 2 H(+)</text>
        <dbReference type="Rhea" id="RHEA:75111"/>
        <dbReference type="Rhea" id="RHEA-COMP:11964"/>
        <dbReference type="Rhea" id="RHEA-COMP:11965"/>
        <dbReference type="ChEBI" id="CHEBI:15377"/>
        <dbReference type="ChEBI" id="CHEBI:15378"/>
        <dbReference type="ChEBI" id="CHEBI:15379"/>
        <dbReference type="ChEBI" id="CHEBI:15740"/>
        <dbReference type="ChEBI" id="CHEBI:17813"/>
        <dbReference type="ChEBI" id="CHEBI:57618"/>
        <dbReference type="ChEBI" id="CHEBI:58210"/>
        <dbReference type="ChEBI" id="CHEBI:166681"/>
    </reaction>
    <physiologicalReaction direction="left-to-right" evidence="26">
        <dbReference type="Rhea" id="RHEA:75112"/>
    </physiologicalReaction>
</comment>
<evidence type="ECO:0000256" key="1">
    <source>
        <dbReference type="ARBA" id="ARBA00001971"/>
    </source>
</evidence>
<evidence type="ECO:0000256" key="8">
    <source>
        <dbReference type="ARBA" id="ARBA00023002"/>
    </source>
</evidence>
<dbReference type="GO" id="GO:0032541">
    <property type="term" value="C:cortical endoplasmic reticulum"/>
    <property type="evidence" value="ECO:0007669"/>
    <property type="project" value="EnsemblFungi"/>
</dbReference>
<keyword evidence="8 31" id="KW-0560">Oxidoreductase</keyword>
<protein>
    <recommendedName>
        <fullName evidence="17">sterol 14alpha-demethylase</fullName>
        <ecNumber evidence="17">1.14.14.154</ecNumber>
    </recommendedName>
    <alternativeName>
        <fullName evidence="19">Cytochrome P450 51</fullName>
    </alternativeName>
    <alternativeName>
        <fullName evidence="21">Cytochrome P450-14DM</fullName>
    </alternativeName>
    <alternativeName>
        <fullName evidence="18">Cytochrome P450-LIA1</fullName>
    </alternativeName>
    <alternativeName>
        <fullName evidence="20">Sterol 14-alpha demethylase</fullName>
    </alternativeName>
</protein>
<evidence type="ECO:0000313" key="33">
    <source>
        <dbReference type="EMBL" id="CCD25429.1"/>
    </source>
</evidence>
<evidence type="ECO:0000256" key="5">
    <source>
        <dbReference type="ARBA" id="ARBA00022617"/>
    </source>
</evidence>
<dbReference type="GeneID" id="11499168"/>
<comment type="subcellular location">
    <subcellularLocation>
        <location evidence="2">Membrane</location>
    </subcellularLocation>
</comment>
<evidence type="ECO:0000256" key="4">
    <source>
        <dbReference type="ARBA" id="ARBA00022516"/>
    </source>
</evidence>
<dbReference type="OrthoDB" id="1055148at2759"/>
<evidence type="ECO:0000256" key="11">
    <source>
        <dbReference type="ARBA" id="ARBA00023033"/>
    </source>
</evidence>
<evidence type="ECO:0000256" key="24">
    <source>
        <dbReference type="ARBA" id="ARBA00047670"/>
    </source>
</evidence>
<accession>G0WCB8</accession>
<evidence type="ECO:0000256" key="22">
    <source>
        <dbReference type="ARBA" id="ARBA00047379"/>
    </source>
</evidence>
<dbReference type="InterPro" id="IPR036396">
    <property type="entry name" value="Cyt_P450_sf"/>
</dbReference>
<keyword evidence="5 30" id="KW-0349">Heme</keyword>
<keyword evidence="10" id="KW-0756">Sterol biosynthesis</keyword>
<dbReference type="GO" id="GO:0016020">
    <property type="term" value="C:membrane"/>
    <property type="evidence" value="ECO:0007669"/>
    <property type="project" value="UniProtKB-SubCell"/>
</dbReference>